<accession>F2K2R1</accession>
<dbReference type="EMBL" id="CP002583">
    <property type="protein sequence ID" value="ADZ91194.1"/>
    <property type="molecule type" value="Genomic_DNA"/>
</dbReference>
<gene>
    <name evidence="1" type="ordered locus">Marme_1945</name>
</gene>
<evidence type="ECO:0000313" key="2">
    <source>
        <dbReference type="Proteomes" id="UP000001062"/>
    </source>
</evidence>
<reference evidence="1 2" key="1">
    <citation type="journal article" date="2012" name="Stand. Genomic Sci.">
        <title>Complete genome sequence of the melanogenic marine bacterium Marinomonas mediterranea type strain (MMB-1(T)).</title>
        <authorList>
            <person name="Lucas-Elio P."/>
            <person name="Goodwin L."/>
            <person name="Woyke T."/>
            <person name="Pitluck S."/>
            <person name="Nolan M."/>
            <person name="Kyrpides N.C."/>
            <person name="Detter J.C."/>
            <person name="Copeland A."/>
            <person name="Teshima H."/>
            <person name="Bruce D."/>
            <person name="Detter C."/>
            <person name="Tapia R."/>
            <person name="Han S."/>
            <person name="Land M.L."/>
            <person name="Ivanova N."/>
            <person name="Mikhailova N."/>
            <person name="Johnston A.W."/>
            <person name="Sanchez-Amat A."/>
        </authorList>
    </citation>
    <scope>NUCLEOTIDE SEQUENCE [LARGE SCALE GENOMIC DNA]</scope>
    <source>
        <strain evidence="2">ATCC 700492 / JCM 21426 / NBRC 103028 / MMB-1</strain>
    </source>
</reference>
<dbReference type="AlphaFoldDB" id="F2K2R1"/>
<evidence type="ECO:0000313" key="1">
    <source>
        <dbReference type="EMBL" id="ADZ91194.1"/>
    </source>
</evidence>
<dbReference type="PATRIC" id="fig|717774.3.peg.2005"/>
<dbReference type="RefSeq" id="WP_013661099.1">
    <property type="nucleotide sequence ID" value="NC_015276.1"/>
</dbReference>
<keyword evidence="2" id="KW-1185">Reference proteome</keyword>
<dbReference type="HOGENOM" id="CLU_2844724_0_0_6"/>
<proteinExistence type="predicted"/>
<name>F2K2R1_MARM1</name>
<protein>
    <submittedName>
        <fullName evidence="1">Uncharacterized protein</fullName>
    </submittedName>
</protein>
<sequence>MSALHQKIIDTMTLEGLSPLTQKAYLYQIGHQAIQTTFRYLQWIAMMDLKEELSEDLLRPLEATQ</sequence>
<dbReference type="Proteomes" id="UP000001062">
    <property type="component" value="Chromosome"/>
</dbReference>
<dbReference type="KEGG" id="mme:Marme_1945"/>
<organism evidence="1 2">
    <name type="scientific">Marinomonas mediterranea (strain ATCC 700492 / JCM 21426 / NBRC 103028 / MMB-1)</name>
    <dbReference type="NCBI Taxonomy" id="717774"/>
    <lineage>
        <taxon>Bacteria</taxon>
        <taxon>Pseudomonadati</taxon>
        <taxon>Pseudomonadota</taxon>
        <taxon>Gammaproteobacteria</taxon>
        <taxon>Oceanospirillales</taxon>
        <taxon>Oceanospirillaceae</taxon>
        <taxon>Marinomonas</taxon>
    </lineage>
</organism>